<dbReference type="GO" id="GO:0003677">
    <property type="term" value="F:DNA binding"/>
    <property type="evidence" value="ECO:0007669"/>
    <property type="project" value="InterPro"/>
</dbReference>
<dbReference type="NCBIfam" id="TIGR02937">
    <property type="entry name" value="sigma70-ECF"/>
    <property type="match status" value="1"/>
</dbReference>
<dbReference type="Pfam" id="PF08281">
    <property type="entry name" value="Sigma70_r4_2"/>
    <property type="match status" value="1"/>
</dbReference>
<dbReference type="InterPro" id="IPR013249">
    <property type="entry name" value="RNA_pol_sigma70_r4_t2"/>
</dbReference>
<accession>A0A1D7QD43</accession>
<name>A0A1D7QD43_9SPHI</name>
<dbReference type="PANTHER" id="PTHR43133">
    <property type="entry name" value="RNA POLYMERASE ECF-TYPE SIGMA FACTO"/>
    <property type="match status" value="1"/>
</dbReference>
<dbReference type="Gene3D" id="1.10.1740.10">
    <property type="match status" value="1"/>
</dbReference>
<evidence type="ECO:0000259" key="6">
    <source>
        <dbReference type="Pfam" id="PF08281"/>
    </source>
</evidence>
<gene>
    <name evidence="7" type="ORF">BFS30_04990</name>
</gene>
<dbReference type="InterPro" id="IPR039425">
    <property type="entry name" value="RNA_pol_sigma-70-like"/>
</dbReference>
<dbReference type="KEGG" id="psty:BFS30_04990"/>
<proteinExistence type="inferred from homology"/>
<dbReference type="GO" id="GO:0006352">
    <property type="term" value="P:DNA-templated transcription initiation"/>
    <property type="evidence" value="ECO:0007669"/>
    <property type="project" value="InterPro"/>
</dbReference>
<feature type="domain" description="RNA polymerase sigma factor 70 region 4 type 2" evidence="6">
    <location>
        <begin position="123"/>
        <end position="174"/>
    </location>
</feature>
<keyword evidence="3" id="KW-0731">Sigma factor</keyword>
<sequence>MLKFEDVLAGCLKNDNKCKEVVYKSFYGYLMGVILRYVNDKNDAQELINDSFIKIFKSIGQFGFPKEKNDLQKAFKGWIARISSRTAIDFLRSKRTYLYVDDIEEVQQPLTELNAISQLNVQDIMKLLGQLPETHKLIFNMYEIEGFSHDEISKMLNIPESSSRVYLTRAKNKLRMLYSKSLISSYESN</sequence>
<dbReference type="Pfam" id="PF04542">
    <property type="entry name" value="Sigma70_r2"/>
    <property type="match status" value="1"/>
</dbReference>
<evidence type="ECO:0000259" key="5">
    <source>
        <dbReference type="Pfam" id="PF04542"/>
    </source>
</evidence>
<keyword evidence="8" id="KW-1185">Reference proteome</keyword>
<dbReference type="Gene3D" id="1.10.10.10">
    <property type="entry name" value="Winged helix-like DNA-binding domain superfamily/Winged helix DNA-binding domain"/>
    <property type="match status" value="1"/>
</dbReference>
<organism evidence="7 8">
    <name type="scientific">Pedobacter steynii</name>
    <dbReference type="NCBI Taxonomy" id="430522"/>
    <lineage>
        <taxon>Bacteria</taxon>
        <taxon>Pseudomonadati</taxon>
        <taxon>Bacteroidota</taxon>
        <taxon>Sphingobacteriia</taxon>
        <taxon>Sphingobacteriales</taxon>
        <taxon>Sphingobacteriaceae</taxon>
        <taxon>Pedobacter</taxon>
    </lineage>
</organism>
<evidence type="ECO:0000313" key="7">
    <source>
        <dbReference type="EMBL" id="AOM76567.1"/>
    </source>
</evidence>
<evidence type="ECO:0000313" key="8">
    <source>
        <dbReference type="Proteomes" id="UP000094313"/>
    </source>
</evidence>
<dbReference type="InterPro" id="IPR014284">
    <property type="entry name" value="RNA_pol_sigma-70_dom"/>
</dbReference>
<dbReference type="InterPro" id="IPR013325">
    <property type="entry name" value="RNA_pol_sigma_r2"/>
</dbReference>
<dbReference type="AlphaFoldDB" id="A0A1D7QD43"/>
<dbReference type="SUPFAM" id="SSF88946">
    <property type="entry name" value="Sigma2 domain of RNA polymerase sigma factors"/>
    <property type="match status" value="1"/>
</dbReference>
<dbReference type="OrthoDB" id="1491902at2"/>
<evidence type="ECO:0000256" key="4">
    <source>
        <dbReference type="ARBA" id="ARBA00023163"/>
    </source>
</evidence>
<dbReference type="GO" id="GO:0016987">
    <property type="term" value="F:sigma factor activity"/>
    <property type="evidence" value="ECO:0007669"/>
    <property type="project" value="UniProtKB-KW"/>
</dbReference>
<dbReference type="InterPro" id="IPR007627">
    <property type="entry name" value="RNA_pol_sigma70_r2"/>
</dbReference>
<comment type="similarity">
    <text evidence="1">Belongs to the sigma-70 factor family. ECF subfamily.</text>
</comment>
<evidence type="ECO:0000256" key="1">
    <source>
        <dbReference type="ARBA" id="ARBA00010641"/>
    </source>
</evidence>
<evidence type="ECO:0000256" key="3">
    <source>
        <dbReference type="ARBA" id="ARBA00023082"/>
    </source>
</evidence>
<keyword evidence="2" id="KW-0805">Transcription regulation</keyword>
<feature type="domain" description="RNA polymerase sigma-70 region 2" evidence="5">
    <location>
        <begin position="23"/>
        <end position="95"/>
    </location>
</feature>
<dbReference type="CDD" id="cd06171">
    <property type="entry name" value="Sigma70_r4"/>
    <property type="match status" value="1"/>
</dbReference>
<dbReference type="EMBL" id="CP017141">
    <property type="protein sequence ID" value="AOM76567.1"/>
    <property type="molecule type" value="Genomic_DNA"/>
</dbReference>
<dbReference type="Proteomes" id="UP000094313">
    <property type="component" value="Chromosome"/>
</dbReference>
<dbReference type="InterPro" id="IPR036388">
    <property type="entry name" value="WH-like_DNA-bd_sf"/>
</dbReference>
<keyword evidence="4" id="KW-0804">Transcription</keyword>
<dbReference type="PANTHER" id="PTHR43133:SF46">
    <property type="entry name" value="RNA POLYMERASE SIGMA-70 FACTOR ECF SUBFAMILY"/>
    <property type="match status" value="1"/>
</dbReference>
<evidence type="ECO:0000256" key="2">
    <source>
        <dbReference type="ARBA" id="ARBA00023015"/>
    </source>
</evidence>
<reference evidence="7 8" key="1">
    <citation type="submission" date="2016-08" db="EMBL/GenBank/DDBJ databases">
        <authorList>
            <person name="Seilhamer J.J."/>
        </authorList>
    </citation>
    <scope>NUCLEOTIDE SEQUENCE [LARGE SCALE GENOMIC DNA]</scope>
    <source>
        <strain evidence="7 8">DX4</strain>
    </source>
</reference>
<dbReference type="InterPro" id="IPR013324">
    <property type="entry name" value="RNA_pol_sigma_r3/r4-like"/>
</dbReference>
<dbReference type="SUPFAM" id="SSF88659">
    <property type="entry name" value="Sigma3 and sigma4 domains of RNA polymerase sigma factors"/>
    <property type="match status" value="1"/>
</dbReference>
<protein>
    <submittedName>
        <fullName evidence="7">RNA polymerase</fullName>
    </submittedName>
</protein>